<accession>A0A1M5MT73</accession>
<gene>
    <name evidence="1" type="ORF">SAMN04488135_101313</name>
</gene>
<proteinExistence type="predicted"/>
<organism evidence="1 2">
    <name type="scientific">Pollutimonas bauzanensis</name>
    <dbReference type="NCBI Taxonomy" id="658167"/>
    <lineage>
        <taxon>Bacteria</taxon>
        <taxon>Pseudomonadati</taxon>
        <taxon>Pseudomonadota</taxon>
        <taxon>Betaproteobacteria</taxon>
        <taxon>Burkholderiales</taxon>
        <taxon>Alcaligenaceae</taxon>
        <taxon>Pollutimonas</taxon>
    </lineage>
</organism>
<dbReference type="EMBL" id="FQXE01000001">
    <property type="protein sequence ID" value="SHG80441.1"/>
    <property type="molecule type" value="Genomic_DNA"/>
</dbReference>
<evidence type="ECO:0000313" key="1">
    <source>
        <dbReference type="EMBL" id="SHG80441.1"/>
    </source>
</evidence>
<protein>
    <submittedName>
        <fullName evidence="1">Uncharacterized protein</fullName>
    </submittedName>
</protein>
<dbReference type="AlphaFoldDB" id="A0A1M5MT73"/>
<name>A0A1M5MT73_9BURK</name>
<keyword evidence="2" id="KW-1185">Reference proteome</keyword>
<dbReference type="Proteomes" id="UP000184226">
    <property type="component" value="Unassembled WGS sequence"/>
</dbReference>
<reference evidence="1 2" key="1">
    <citation type="submission" date="2016-11" db="EMBL/GenBank/DDBJ databases">
        <authorList>
            <person name="Jaros S."/>
            <person name="Januszkiewicz K."/>
            <person name="Wedrychowicz H."/>
        </authorList>
    </citation>
    <scope>NUCLEOTIDE SEQUENCE [LARGE SCALE GENOMIC DNA]</scope>
    <source>
        <strain evidence="1 2">CGMCC 1.10190</strain>
    </source>
</reference>
<sequence>MRFGNRAIDCHASELEIRYKPMAEYDAMVIPVERARPKEQAQSNHPNQ</sequence>
<evidence type="ECO:0000313" key="2">
    <source>
        <dbReference type="Proteomes" id="UP000184226"/>
    </source>
</evidence>